<comment type="caution">
    <text evidence="2">The sequence shown here is derived from an EMBL/GenBank/DDBJ whole genome shotgun (WGS) entry which is preliminary data.</text>
</comment>
<name>A0AAW1NSP6_9CHLO</name>
<keyword evidence="3" id="KW-1185">Reference proteome</keyword>
<dbReference type="InterPro" id="IPR006734">
    <property type="entry name" value="PLATZ"/>
</dbReference>
<dbReference type="PANTHER" id="PTHR31065:SF1">
    <property type="entry name" value="OS09G0116050 PROTEIN"/>
    <property type="match status" value="1"/>
</dbReference>
<accession>A0AAW1NSP6</accession>
<proteinExistence type="predicted"/>
<dbReference type="AlphaFoldDB" id="A0AAW1NSP6"/>
<dbReference type="PANTHER" id="PTHR31065">
    <property type="entry name" value="PLATZ TRANSCRIPTION FACTOR FAMILY PROTEIN"/>
    <property type="match status" value="1"/>
</dbReference>
<gene>
    <name evidence="2" type="ORF">WJX73_000216</name>
</gene>
<evidence type="ECO:0000313" key="3">
    <source>
        <dbReference type="Proteomes" id="UP001465755"/>
    </source>
</evidence>
<sequence>MATNMVSLPVTDHRVEFGCESPSLAGILDNVNCNEILSALDHHQPAQDVSCEDIRDHPETSDSDNNQDSLGRPCSPDDSNSTVAELKVLSWIPEMLACQFFCICPKHDESKKNECTYWCVDCGAGGRATGLCPHCVQAHRGHAVIQIRRYVYCDVVRVIDIHRYLDTSGVQSYVINSAKVVFLRPRTQTKKNHRHDLDCCQSCNRQLREGCRFCSLGCKVEWINNGCKSPPASPYREEKLDKRLSSIKLAGSPGKRPHSAIGPDMGRLRMQTGQGLGLNACVESLRKHIRKQHMPQRSPAF</sequence>
<reference evidence="2 3" key="1">
    <citation type="journal article" date="2024" name="Nat. Commun.">
        <title>Phylogenomics reveals the evolutionary origins of lichenization in chlorophyte algae.</title>
        <authorList>
            <person name="Puginier C."/>
            <person name="Libourel C."/>
            <person name="Otte J."/>
            <person name="Skaloud P."/>
            <person name="Haon M."/>
            <person name="Grisel S."/>
            <person name="Petersen M."/>
            <person name="Berrin J.G."/>
            <person name="Delaux P.M."/>
            <person name="Dal Grande F."/>
            <person name="Keller J."/>
        </authorList>
    </citation>
    <scope>NUCLEOTIDE SEQUENCE [LARGE SCALE GENOMIC DNA]</scope>
    <source>
        <strain evidence="2 3">SAG 2036</strain>
    </source>
</reference>
<feature type="region of interest" description="Disordered" evidence="1">
    <location>
        <begin position="48"/>
        <end position="80"/>
    </location>
</feature>
<dbReference type="EMBL" id="JALJOQ010000156">
    <property type="protein sequence ID" value="KAK9792962.1"/>
    <property type="molecule type" value="Genomic_DNA"/>
</dbReference>
<dbReference type="Pfam" id="PF04640">
    <property type="entry name" value="PLATZ"/>
    <property type="match status" value="1"/>
</dbReference>
<evidence type="ECO:0000313" key="2">
    <source>
        <dbReference type="EMBL" id="KAK9792962.1"/>
    </source>
</evidence>
<evidence type="ECO:0000256" key="1">
    <source>
        <dbReference type="SAM" id="MobiDB-lite"/>
    </source>
</evidence>
<protein>
    <submittedName>
        <fullName evidence="2">Uncharacterized protein</fullName>
    </submittedName>
</protein>
<organism evidence="2 3">
    <name type="scientific">Symbiochloris irregularis</name>
    <dbReference type="NCBI Taxonomy" id="706552"/>
    <lineage>
        <taxon>Eukaryota</taxon>
        <taxon>Viridiplantae</taxon>
        <taxon>Chlorophyta</taxon>
        <taxon>core chlorophytes</taxon>
        <taxon>Trebouxiophyceae</taxon>
        <taxon>Trebouxiales</taxon>
        <taxon>Trebouxiaceae</taxon>
        <taxon>Symbiochloris</taxon>
    </lineage>
</organism>
<dbReference type="Proteomes" id="UP001465755">
    <property type="component" value="Unassembled WGS sequence"/>
</dbReference>